<proteinExistence type="inferred from homology"/>
<feature type="transmembrane region" description="Helical" evidence="7">
    <location>
        <begin position="501"/>
        <end position="523"/>
    </location>
</feature>
<dbReference type="NCBIfam" id="TIGR01097">
    <property type="entry name" value="PhnE"/>
    <property type="match status" value="2"/>
</dbReference>
<feature type="transmembrane region" description="Helical" evidence="7">
    <location>
        <begin position="529"/>
        <end position="548"/>
    </location>
</feature>
<keyword evidence="3" id="KW-1003">Cell membrane</keyword>
<feature type="transmembrane region" description="Helical" evidence="7">
    <location>
        <begin position="145"/>
        <end position="163"/>
    </location>
</feature>
<feature type="transmembrane region" description="Helical" evidence="7">
    <location>
        <begin position="236"/>
        <end position="255"/>
    </location>
</feature>
<dbReference type="PROSITE" id="PS50928">
    <property type="entry name" value="ABC_TM1"/>
    <property type="match status" value="2"/>
</dbReference>
<feature type="transmembrane region" description="Helical" evidence="7">
    <location>
        <begin position="346"/>
        <end position="368"/>
    </location>
</feature>
<dbReference type="EMBL" id="BAAAVT010000029">
    <property type="protein sequence ID" value="GAA3076237.1"/>
    <property type="molecule type" value="Genomic_DNA"/>
</dbReference>
<reference evidence="10" key="1">
    <citation type="journal article" date="2019" name="Int. J. Syst. Evol. Microbiol.">
        <title>The Global Catalogue of Microorganisms (GCM) 10K type strain sequencing project: providing services to taxonomists for standard genome sequencing and annotation.</title>
        <authorList>
            <consortium name="The Broad Institute Genomics Platform"/>
            <consortium name="The Broad Institute Genome Sequencing Center for Infectious Disease"/>
            <person name="Wu L."/>
            <person name="Ma J."/>
        </authorList>
    </citation>
    <scope>NUCLEOTIDE SEQUENCE [LARGE SCALE GENOMIC DNA]</scope>
    <source>
        <strain evidence="10">JCM 14309</strain>
    </source>
</reference>
<dbReference type="InterPro" id="IPR035906">
    <property type="entry name" value="MetI-like_sf"/>
</dbReference>
<organism evidence="9 10">
    <name type="scientific">Nesterenkonia aethiopica</name>
    <dbReference type="NCBI Taxonomy" id="269144"/>
    <lineage>
        <taxon>Bacteria</taxon>
        <taxon>Bacillati</taxon>
        <taxon>Actinomycetota</taxon>
        <taxon>Actinomycetes</taxon>
        <taxon>Micrococcales</taxon>
        <taxon>Micrococcaceae</taxon>
        <taxon>Nesterenkonia</taxon>
    </lineage>
</organism>
<evidence type="ECO:0000259" key="8">
    <source>
        <dbReference type="PROSITE" id="PS50928"/>
    </source>
</evidence>
<dbReference type="Pfam" id="PF00528">
    <property type="entry name" value="BPD_transp_1"/>
    <property type="match status" value="2"/>
</dbReference>
<comment type="similarity">
    <text evidence="7">Belongs to the binding-protein-dependent transport system permease family.</text>
</comment>
<dbReference type="SUPFAM" id="SSF161098">
    <property type="entry name" value="MetI-like"/>
    <property type="match status" value="2"/>
</dbReference>
<dbReference type="PANTHER" id="PTHR30043">
    <property type="entry name" value="PHOSPHONATES TRANSPORT SYSTEM PERMEASE PROTEIN"/>
    <property type="match status" value="1"/>
</dbReference>
<feature type="transmembrane region" description="Helical" evidence="7">
    <location>
        <begin position="23"/>
        <end position="42"/>
    </location>
</feature>
<dbReference type="Gene3D" id="1.10.3720.10">
    <property type="entry name" value="MetI-like"/>
    <property type="match status" value="2"/>
</dbReference>
<evidence type="ECO:0000313" key="9">
    <source>
        <dbReference type="EMBL" id="GAA3076237.1"/>
    </source>
</evidence>
<keyword evidence="5 7" id="KW-1133">Transmembrane helix</keyword>
<keyword evidence="6 7" id="KW-0472">Membrane</keyword>
<comment type="caution">
    <text evidence="9">The sequence shown here is derived from an EMBL/GenBank/DDBJ whole genome shotgun (WGS) entry which is preliminary data.</text>
</comment>
<evidence type="ECO:0000256" key="5">
    <source>
        <dbReference type="ARBA" id="ARBA00022989"/>
    </source>
</evidence>
<dbReference type="Proteomes" id="UP001500236">
    <property type="component" value="Unassembled WGS sequence"/>
</dbReference>
<evidence type="ECO:0000256" key="4">
    <source>
        <dbReference type="ARBA" id="ARBA00022692"/>
    </source>
</evidence>
<evidence type="ECO:0000256" key="6">
    <source>
        <dbReference type="ARBA" id="ARBA00023136"/>
    </source>
</evidence>
<feature type="domain" description="ABC transmembrane type-1" evidence="8">
    <location>
        <begin position="77"/>
        <end position="260"/>
    </location>
</feature>
<dbReference type="PANTHER" id="PTHR30043:SF1">
    <property type="entry name" value="ABC TRANSPORT SYSTEM PERMEASE PROTEIN P69"/>
    <property type="match status" value="1"/>
</dbReference>
<evidence type="ECO:0000256" key="2">
    <source>
        <dbReference type="ARBA" id="ARBA00022448"/>
    </source>
</evidence>
<feature type="transmembrane region" description="Helical" evidence="7">
    <location>
        <begin position="73"/>
        <end position="103"/>
    </location>
</feature>
<feature type="transmembrane region" description="Helical" evidence="7">
    <location>
        <begin position="398"/>
        <end position="420"/>
    </location>
</feature>
<evidence type="ECO:0000256" key="7">
    <source>
        <dbReference type="RuleBase" id="RU363032"/>
    </source>
</evidence>
<name>A0ABP6M6D6_9MICC</name>
<feature type="transmembrane region" description="Helical" evidence="7">
    <location>
        <begin position="115"/>
        <end position="139"/>
    </location>
</feature>
<keyword evidence="2 7" id="KW-0813">Transport</keyword>
<keyword evidence="10" id="KW-1185">Reference proteome</keyword>
<comment type="subcellular location">
    <subcellularLocation>
        <location evidence="1 7">Cell membrane</location>
        <topology evidence="1 7">Multi-pass membrane protein</topology>
    </subcellularLocation>
</comment>
<accession>A0ABP6M6D6</accession>
<keyword evidence="4 7" id="KW-0812">Transmembrane</keyword>
<sequence length="586" mass="63391">MSVMETAQPRVLRPPKDKKRRRLQLVGLAVIALFGVALWQTGFTPWNVWGRMDSVINLIDRMMPPSFVDWQRYVVAVIETLWMVLAGTAIALVLAVPVSALAARNITTGPVAYTVCRFIITLTRAVPSLVFALIFVRAIGVGPTAGVLAMGISSIGMIGKFFADRIEEIDMGIVEASRASGATRIQTFFSAVLPQVMTNWISLSLYRIDINLRSAVILGFVGAGGIGLELQRVQGQMVYTRVMAIAIIIFVLVLLTERLSAMARAAVLGREAPAKENPFSLRAMYRGLTARRARHGGDGSRARHGGAVQDAPVVTRAAWRRPKAEGRISVGWDAFRLRRWAMGWSAVVLTVGSFVLLGFGPVQLVAAIQDIVPYVVSMFPPDFVTNFTRHLDLMLETIWMALAATVLGLIISLPIGILGAKNASFHPIAEKLARFSTVVVRGMPELIIAVLLVVAFGMGPLAGVLALTIGSIGLAGKLIADTIEDTDLSKQNEAMRAVGSSWLQRTVTSTIPTVMPGIIGVGLYMFDVFVRAATVMGIVGAGGIGLALDASIRGRQMDQTLALIILIFITVYATERFSGWLRRQIL</sequence>
<feature type="transmembrane region" description="Helical" evidence="7">
    <location>
        <begin position="210"/>
        <end position="230"/>
    </location>
</feature>
<dbReference type="InterPro" id="IPR005769">
    <property type="entry name" value="PhnE/PtxC"/>
</dbReference>
<feature type="transmembrane region" description="Helical" evidence="7">
    <location>
        <begin position="560"/>
        <end position="581"/>
    </location>
</feature>
<protein>
    <submittedName>
        <fullName evidence="9">Phosphonate ABC transporter, permease protein PhnE</fullName>
    </submittedName>
</protein>
<evidence type="ECO:0000256" key="3">
    <source>
        <dbReference type="ARBA" id="ARBA00022475"/>
    </source>
</evidence>
<dbReference type="CDD" id="cd06261">
    <property type="entry name" value="TM_PBP2"/>
    <property type="match status" value="2"/>
</dbReference>
<evidence type="ECO:0000313" key="10">
    <source>
        <dbReference type="Proteomes" id="UP001500236"/>
    </source>
</evidence>
<gene>
    <name evidence="9" type="primary">phnE_2</name>
    <name evidence="9" type="ORF">GCM10010529_29780</name>
</gene>
<dbReference type="InterPro" id="IPR000515">
    <property type="entry name" value="MetI-like"/>
</dbReference>
<feature type="domain" description="ABC transmembrane type-1" evidence="8">
    <location>
        <begin position="394"/>
        <end position="578"/>
    </location>
</feature>
<evidence type="ECO:0000256" key="1">
    <source>
        <dbReference type="ARBA" id="ARBA00004651"/>
    </source>
</evidence>